<sequence>MSELPLSEQFQSALKGVNNIVNSNLRKDSTEFSLKLEQIIHQLDNVKSSILRLALFSINETIEEIATKHIQYLSIDYYIASCLELNMDRKSRAKTLKSSQKFYLQFLHSLDNYEILDKSQSQLLEHFKDPYNPTLEELRPSDPTQRREYKIENFKQEKALNERLKIIDQVDNLDDEIVRQVYIDQLKLFALNALQSYEGNMLELEVLKNIPEPKIEEEDHPDEVLPFEYTDKLETLKSPLVSKQGRVLKPFTIVSDRNQLRSKVYGTGQVLPSMTVEELVEQELQNGGMVKPQQPQDNDEEAGDADKYHDQETYKARQWDEFKEANPKGSGNTTNRG</sequence>
<dbReference type="InterPro" id="IPR038511">
    <property type="entry name" value="TAP42/TAP46-like_sf"/>
</dbReference>
<evidence type="ECO:0000313" key="2">
    <source>
        <dbReference type="EMBL" id="SCV11874.1"/>
    </source>
</evidence>
<proteinExistence type="predicted"/>
<dbReference type="PANTHER" id="PTHR10933">
    <property type="entry name" value="IMMUNOGLOBULIN-BINDING PROTEIN 1"/>
    <property type="match status" value="1"/>
</dbReference>
<evidence type="ECO:0000256" key="1">
    <source>
        <dbReference type="SAM" id="MobiDB-lite"/>
    </source>
</evidence>
<gene>
    <name evidence="2" type="primary">TAP42</name>
    <name evidence="2" type="ordered locus">PP7435_Chr1-2731</name>
</gene>
<dbReference type="InterPro" id="IPR007304">
    <property type="entry name" value="TAP46-like"/>
</dbReference>
<dbReference type="AlphaFoldDB" id="A0A1G4KPD6"/>
<reference evidence="2 3" key="1">
    <citation type="journal article" date="2011" name="J. Biotechnol.">
        <title>High-quality genome sequence of Pichia pastoris CBS7435.</title>
        <authorList>
            <person name="Kuberl A."/>
            <person name="Schneider J."/>
            <person name="Thallinger G.G."/>
            <person name="Anderl I."/>
            <person name="Wibberg D."/>
            <person name="Hajek T."/>
            <person name="Jaenicke S."/>
            <person name="Brinkrolf K."/>
            <person name="Goesmann A."/>
            <person name="Szczepanowski R."/>
            <person name="Puhler A."/>
            <person name="Schwab H."/>
            <person name="Glieder A."/>
            <person name="Pichler H."/>
        </authorList>
    </citation>
    <scope>NUCLEOTIDE SEQUENCE [LARGE SCALE GENOMIC DNA]</scope>
    <source>
        <strain evidence="3">ATCC 76273 / CBS 7435 / CECT 11047 / NRRL Y-11430 / Wegner 21-1</strain>
    </source>
</reference>
<keyword evidence="3" id="KW-1185">Reference proteome</keyword>
<dbReference type="GO" id="GO:0035303">
    <property type="term" value="P:regulation of dephosphorylation"/>
    <property type="evidence" value="ECO:0007669"/>
    <property type="project" value="TreeGrafter"/>
</dbReference>
<dbReference type="Pfam" id="PF04177">
    <property type="entry name" value="TAP42"/>
    <property type="match status" value="1"/>
</dbReference>
<dbReference type="EMBL" id="FR839628">
    <property type="protein sequence ID" value="SCV11874.1"/>
    <property type="molecule type" value="Genomic_DNA"/>
</dbReference>
<feature type="region of interest" description="Disordered" evidence="1">
    <location>
        <begin position="286"/>
        <end position="337"/>
    </location>
</feature>
<name>A0A1G4KPD6_KOMPC</name>
<dbReference type="SMR" id="A0A1G4KPD6"/>
<dbReference type="Proteomes" id="UP000006853">
    <property type="component" value="Chromosome 1"/>
</dbReference>
<dbReference type="PANTHER" id="PTHR10933:SF9">
    <property type="entry name" value="IMMUNOGLOBULIN-BINDING PROTEIN 1"/>
    <property type="match status" value="1"/>
</dbReference>
<dbReference type="GO" id="GO:0009966">
    <property type="term" value="P:regulation of signal transduction"/>
    <property type="evidence" value="ECO:0007669"/>
    <property type="project" value="InterPro"/>
</dbReference>
<feature type="compositionally biased region" description="Basic and acidic residues" evidence="1">
    <location>
        <begin position="304"/>
        <end position="326"/>
    </location>
</feature>
<accession>A0A1G4KPD6</accession>
<dbReference type="GO" id="GO:0051721">
    <property type="term" value="F:protein phosphatase 2A binding"/>
    <property type="evidence" value="ECO:0007669"/>
    <property type="project" value="TreeGrafter"/>
</dbReference>
<dbReference type="GO" id="GO:0005829">
    <property type="term" value="C:cytosol"/>
    <property type="evidence" value="ECO:0007669"/>
    <property type="project" value="TreeGrafter"/>
</dbReference>
<dbReference type="Gene3D" id="1.25.40.540">
    <property type="entry name" value="TAP42-like family"/>
    <property type="match status" value="1"/>
</dbReference>
<evidence type="ECO:0000313" key="3">
    <source>
        <dbReference type="Proteomes" id="UP000006853"/>
    </source>
</evidence>
<protein>
    <submittedName>
        <fullName evidence="2">TOR signaling pathway protein</fullName>
    </submittedName>
</protein>
<organism evidence="2 3">
    <name type="scientific">Komagataella phaffii (strain ATCC 76273 / CBS 7435 / CECT 11047 / NRRL Y-11430 / Wegner 21-1)</name>
    <name type="common">Yeast</name>
    <name type="synonym">Pichia pastoris</name>
    <dbReference type="NCBI Taxonomy" id="981350"/>
    <lineage>
        <taxon>Eukaryota</taxon>
        <taxon>Fungi</taxon>
        <taxon>Dikarya</taxon>
        <taxon>Ascomycota</taxon>
        <taxon>Saccharomycotina</taxon>
        <taxon>Pichiomycetes</taxon>
        <taxon>Pichiales</taxon>
        <taxon>Pichiaceae</taxon>
        <taxon>Komagataella</taxon>
    </lineage>
</organism>
<reference evidence="2 3" key="2">
    <citation type="journal article" date="2016" name="FEMS Yeast Res.">
        <title>Curation of the genome annotation of Pichia pastoris (Komagataella phaffii) CBS7435 from gene level to protein function.</title>
        <authorList>
            <person name="Valli M."/>
            <person name="Tatto N.E."/>
            <person name="Peymann A."/>
            <person name="Gruber C."/>
            <person name="Landes N."/>
            <person name="Ekker H."/>
            <person name="Thallinger G.G."/>
            <person name="Mattanovich D."/>
            <person name="Gasser B."/>
            <person name="Graf A.B."/>
        </authorList>
    </citation>
    <scope>GENOME REANNOTATION</scope>
    <source>
        <strain evidence="2 3">ATCC 76273 / CBS 7435 / CECT 11047 / NRRL Y-11430 / Wegner 21-1</strain>
    </source>
</reference>